<proteinExistence type="predicted"/>
<keyword evidence="2" id="KW-1133">Transmembrane helix</keyword>
<keyword evidence="2" id="KW-0812">Transmembrane</keyword>
<accession>A0A238H8D5</accession>
<evidence type="ECO:0000313" key="4">
    <source>
        <dbReference type="EMBL" id="SMG01538.1"/>
    </source>
</evidence>
<dbReference type="Pfam" id="PF13699">
    <property type="entry name" value="eCIS_core"/>
    <property type="match status" value="1"/>
</dbReference>
<organism evidence="4 5">
    <name type="scientific">Burkholderia singularis</name>
    <dbReference type="NCBI Taxonomy" id="1503053"/>
    <lineage>
        <taxon>Bacteria</taxon>
        <taxon>Pseudomonadati</taxon>
        <taxon>Pseudomonadota</taxon>
        <taxon>Betaproteobacteria</taxon>
        <taxon>Burkholderiales</taxon>
        <taxon>Burkholderiaceae</taxon>
        <taxon>Burkholderia</taxon>
        <taxon>pseudomallei group</taxon>
    </lineage>
</organism>
<feature type="compositionally biased region" description="Basic and acidic residues" evidence="1">
    <location>
        <begin position="107"/>
        <end position="124"/>
    </location>
</feature>
<feature type="region of interest" description="Disordered" evidence="1">
    <location>
        <begin position="103"/>
        <end position="124"/>
    </location>
</feature>
<feature type="compositionally biased region" description="Low complexity" evidence="1">
    <location>
        <begin position="13"/>
        <end position="22"/>
    </location>
</feature>
<evidence type="ECO:0000256" key="1">
    <source>
        <dbReference type="SAM" id="MobiDB-lite"/>
    </source>
</evidence>
<name>A0A238H8D5_9BURK</name>
<dbReference type="Proteomes" id="UP000198460">
    <property type="component" value="Unassembled WGS sequence"/>
</dbReference>
<feature type="region of interest" description="Disordered" evidence="1">
    <location>
        <begin position="1"/>
        <end position="22"/>
    </location>
</feature>
<dbReference type="AlphaFoldDB" id="A0A238H8D5"/>
<sequence>MSARYRVGAPKTAPRAHPARLAPPRIPRAAGRALDAATRAYMEPRFGQDFSRVRVHTDARSVRACGAHALTAGDHIAFSPGRYAPDTPAGRGLVAHELAHVVQQRRGRGDAHRPSIPGDRDETGAQRAVHDLAAGRAPSLDAARAGIHYQQAGDAPPPALPLAAPQPFGPFAPKQSASERLLDGFLKQMWLAQSGGQQPLRLTPNVVDGLRLILGTQTLPVSASQTFATADALYAQVRAWLMPGAAPAATLPNVLDRLVAAEKPLSSAGARGAPAGKPAAPPFASPPPAFAPQPASIPDPRKPPAPGNRYDEAATKALEAAFETFRRTQIGRELEKAVKEYVFSQEGVPLVVWVTAAGAMFIAANDPKLPAMPDLDLGRGITLKFDLAAKASELPPLLRELVHGRARPSAPNAHADAPGAPNPPERHIGASVTFTSEALGEFLHAAGRFFSETATWIGSGVVHAGMVIGRGASAAGKWLGRVLTPALFGAAGAAAGAALGALALGGRGALIGAAAGLAAGIGAGLLKQHLERAQHRQQGQT</sequence>
<feature type="transmembrane region" description="Helical" evidence="2">
    <location>
        <begin position="509"/>
        <end position="526"/>
    </location>
</feature>
<reference evidence="4 5" key="1">
    <citation type="submission" date="2017-04" db="EMBL/GenBank/DDBJ databases">
        <authorList>
            <person name="Afonso C.L."/>
            <person name="Miller P.J."/>
            <person name="Scott M.A."/>
            <person name="Spackman E."/>
            <person name="Goraichik I."/>
            <person name="Dimitrov K.M."/>
            <person name="Suarez D.L."/>
            <person name="Swayne D.E."/>
        </authorList>
    </citation>
    <scope>NUCLEOTIDE SEQUENCE [LARGE SCALE GENOMIC DNA]</scope>
    <source>
        <strain evidence="4">LMG 28154</strain>
    </source>
</reference>
<feature type="domain" description="eCIS core" evidence="3">
    <location>
        <begin position="34"/>
        <end position="107"/>
    </location>
</feature>
<feature type="compositionally biased region" description="Pro residues" evidence="1">
    <location>
        <begin position="279"/>
        <end position="297"/>
    </location>
</feature>
<gene>
    <name evidence="4" type="ORF">BSIN_4418</name>
</gene>
<dbReference type="InterPro" id="IPR025295">
    <property type="entry name" value="eCIS_core_dom"/>
</dbReference>
<protein>
    <recommendedName>
        <fullName evidence="3">eCIS core domain-containing protein</fullName>
    </recommendedName>
</protein>
<dbReference type="EMBL" id="FXAN01000075">
    <property type="protein sequence ID" value="SMG01538.1"/>
    <property type="molecule type" value="Genomic_DNA"/>
</dbReference>
<feature type="region of interest" description="Disordered" evidence="1">
    <location>
        <begin position="268"/>
        <end position="308"/>
    </location>
</feature>
<evidence type="ECO:0000256" key="2">
    <source>
        <dbReference type="SAM" id="Phobius"/>
    </source>
</evidence>
<evidence type="ECO:0000259" key="3">
    <source>
        <dbReference type="Pfam" id="PF13699"/>
    </source>
</evidence>
<feature type="transmembrane region" description="Helical" evidence="2">
    <location>
        <begin position="482"/>
        <end position="503"/>
    </location>
</feature>
<keyword evidence="2" id="KW-0472">Membrane</keyword>
<evidence type="ECO:0000313" key="5">
    <source>
        <dbReference type="Proteomes" id="UP000198460"/>
    </source>
</evidence>
<feature type="compositionally biased region" description="Low complexity" evidence="1">
    <location>
        <begin position="268"/>
        <end position="278"/>
    </location>
</feature>
<dbReference type="RefSeq" id="WP_256583839.1">
    <property type="nucleotide sequence ID" value="NZ_FXAN01000075.1"/>
</dbReference>